<name>A0A0W1AQQ0_9BACL</name>
<evidence type="ECO:0000313" key="2">
    <source>
        <dbReference type="Proteomes" id="UP000054709"/>
    </source>
</evidence>
<gene>
    <name evidence="1" type="ORF">UQ64_01705</name>
</gene>
<reference evidence="1 2" key="1">
    <citation type="journal article" date="2015" name="Int. Biodeterior. Biodegradation">
        <title>Physiological and genetic screening methods for the isolation of methyl tert-butyl ether-degrading bacteria for bioremediation purposes.</title>
        <authorList>
            <person name="Guisado I.M."/>
            <person name="Purswani J."/>
            <person name="Gonzalez Lopez J."/>
            <person name="Pozo C."/>
        </authorList>
    </citation>
    <scope>NUCLEOTIDE SEQUENCE [LARGE SCALE GENOMIC DNA]</scope>
    <source>
        <strain evidence="1 2">SH7</strain>
    </source>
</reference>
<protein>
    <recommendedName>
        <fullName evidence="3">HTH cro/C1-type domain-containing protein</fullName>
    </recommendedName>
</protein>
<organism evidence="1 2">
    <name type="scientific">Paenibacillus etheri</name>
    <dbReference type="NCBI Taxonomy" id="1306852"/>
    <lineage>
        <taxon>Bacteria</taxon>
        <taxon>Bacillati</taxon>
        <taxon>Bacillota</taxon>
        <taxon>Bacilli</taxon>
        <taxon>Bacillales</taxon>
        <taxon>Paenibacillaceae</taxon>
        <taxon>Paenibacillus</taxon>
    </lineage>
</organism>
<keyword evidence="2" id="KW-1185">Reference proteome</keyword>
<dbReference type="EMBL" id="LCZJ02000054">
    <property type="protein sequence ID" value="KTD83584.1"/>
    <property type="molecule type" value="Genomic_DNA"/>
</dbReference>
<proteinExistence type="predicted"/>
<dbReference type="AlphaFoldDB" id="A0A0W1AQQ0"/>
<accession>A0A0W1AQQ0</accession>
<dbReference type="RefSeq" id="WP_060626642.1">
    <property type="nucleotide sequence ID" value="NZ_LCZJ02000054.1"/>
</dbReference>
<evidence type="ECO:0008006" key="3">
    <source>
        <dbReference type="Google" id="ProtNLM"/>
    </source>
</evidence>
<comment type="caution">
    <text evidence="1">The sequence shown here is derived from an EMBL/GenBank/DDBJ whole genome shotgun (WGS) entry which is preliminary data.</text>
</comment>
<evidence type="ECO:0000313" key="1">
    <source>
        <dbReference type="EMBL" id="KTD83584.1"/>
    </source>
</evidence>
<dbReference type="OrthoDB" id="2654355at2"/>
<sequence length="62" mass="7169">MNDKQLREALFSLQKRFGTPITFIANSVGVSREHLSRWLHNESYVISDSLKTNLKQFAKGEM</sequence>
<dbReference type="Proteomes" id="UP000054709">
    <property type="component" value="Unassembled WGS sequence"/>
</dbReference>